<name>A0A061HB21_9BASI</name>
<evidence type="ECO:0000256" key="9">
    <source>
        <dbReference type="ARBA" id="ARBA00023242"/>
    </source>
</evidence>
<evidence type="ECO:0000256" key="4">
    <source>
        <dbReference type="ARBA" id="ARBA00012520"/>
    </source>
</evidence>
<evidence type="ECO:0000256" key="5">
    <source>
        <dbReference type="ARBA" id="ARBA00015636"/>
    </source>
</evidence>
<keyword evidence="7" id="KW-0597">Phosphoprotein</keyword>
<feature type="compositionally biased region" description="Basic and acidic residues" evidence="15">
    <location>
        <begin position="87"/>
        <end position="96"/>
    </location>
</feature>
<protein>
    <recommendedName>
        <fullName evidence="5">m7GpppX diphosphatase</fullName>
        <ecNumber evidence="4">3.6.1.59</ecNumber>
    </recommendedName>
    <alternativeName>
        <fullName evidence="11">Decapping scavenger enzyme</fullName>
    </alternativeName>
    <alternativeName>
        <fullName evidence="10">Scavenger mRNA-decapping enzyme DcpS</fullName>
    </alternativeName>
</protein>
<evidence type="ECO:0000313" key="17">
    <source>
        <dbReference type="Proteomes" id="UP000053664"/>
    </source>
</evidence>
<evidence type="ECO:0000256" key="15">
    <source>
        <dbReference type="SAM" id="MobiDB-lite"/>
    </source>
</evidence>
<keyword evidence="6" id="KW-0963">Cytoplasm</keyword>
<evidence type="ECO:0000256" key="8">
    <source>
        <dbReference type="ARBA" id="ARBA00022801"/>
    </source>
</evidence>
<accession>A0A061HB21</accession>
<dbReference type="SUPFAM" id="SSF102860">
    <property type="entry name" value="mRNA decapping enzyme DcpS N-terminal domain"/>
    <property type="match status" value="1"/>
</dbReference>
<proteinExistence type="inferred from homology"/>
<dbReference type="OrthoDB" id="10264956at2759"/>
<evidence type="ECO:0000256" key="12">
    <source>
        <dbReference type="ARBA" id="ARBA00048222"/>
    </source>
</evidence>
<keyword evidence="8" id="KW-0378">Hydrolase</keyword>
<evidence type="ECO:0000256" key="14">
    <source>
        <dbReference type="PIRSR" id="PIRSR028973-2"/>
    </source>
</evidence>
<dbReference type="SUPFAM" id="SSF54197">
    <property type="entry name" value="HIT-like"/>
    <property type="match status" value="1"/>
</dbReference>
<comment type="subcellular location">
    <subcellularLocation>
        <location evidence="2">Cytoplasm</location>
    </subcellularLocation>
    <subcellularLocation>
        <location evidence="1">Nucleus</location>
    </subcellularLocation>
</comment>
<feature type="region of interest" description="Disordered" evidence="15">
    <location>
        <begin position="66"/>
        <end position="101"/>
    </location>
</feature>
<comment type="catalytic activity">
    <reaction evidence="12">
        <text>a 5'-end (N(7)-methyl 5'-triphosphoguanosine)-ribonucleoside in mRNA + H2O = N(7)-methyl-GMP + a 5'-end diphospho-ribonucleoside in mRNA + 2 H(+)</text>
        <dbReference type="Rhea" id="RHEA:65388"/>
        <dbReference type="Rhea" id="RHEA-COMP:17165"/>
        <dbReference type="Rhea" id="RHEA-COMP:17167"/>
        <dbReference type="ChEBI" id="CHEBI:15377"/>
        <dbReference type="ChEBI" id="CHEBI:15378"/>
        <dbReference type="ChEBI" id="CHEBI:58285"/>
        <dbReference type="ChEBI" id="CHEBI:156461"/>
        <dbReference type="ChEBI" id="CHEBI:167616"/>
        <dbReference type="EC" id="3.6.1.59"/>
    </reaction>
</comment>
<feature type="active site" description="Nucleophile" evidence="13">
    <location>
        <position position="298"/>
    </location>
</feature>
<dbReference type="Pfam" id="PF11969">
    <property type="entry name" value="DcpS_C"/>
    <property type="match status" value="1"/>
</dbReference>
<dbReference type="EMBL" id="KE361629">
    <property type="protein sequence ID" value="EPQ29803.1"/>
    <property type="molecule type" value="Genomic_DNA"/>
</dbReference>
<dbReference type="EC" id="3.6.1.59" evidence="4"/>
<dbReference type="Proteomes" id="UP000053664">
    <property type="component" value="Unassembled WGS sequence"/>
</dbReference>
<feature type="binding site" evidence="14">
    <location>
        <position position="223"/>
    </location>
    <ligand>
        <name>substrate</name>
    </ligand>
</feature>
<dbReference type="Pfam" id="PF05652">
    <property type="entry name" value="DcpS"/>
    <property type="match status" value="1"/>
</dbReference>
<dbReference type="GO" id="GO:0000290">
    <property type="term" value="P:deadenylation-dependent decapping of nuclear-transcribed mRNA"/>
    <property type="evidence" value="ECO:0007669"/>
    <property type="project" value="InterPro"/>
</dbReference>
<evidence type="ECO:0000256" key="13">
    <source>
        <dbReference type="PIRSR" id="PIRSR028973-1"/>
    </source>
</evidence>
<dbReference type="InterPro" id="IPR036265">
    <property type="entry name" value="HIT-like_sf"/>
</dbReference>
<dbReference type="GO" id="GO:0140932">
    <property type="term" value="F:5'-(N(7)-methyl 5'-triphosphoguanosine)-[mRNA] diphosphatase activity"/>
    <property type="evidence" value="ECO:0007669"/>
    <property type="project" value="UniProtKB-EC"/>
</dbReference>
<dbReference type="FunFam" id="3.30.428.10:FF:000006">
    <property type="entry name" value="m7GpppX diphosphatase"/>
    <property type="match status" value="1"/>
</dbReference>
<evidence type="ECO:0000256" key="3">
    <source>
        <dbReference type="ARBA" id="ARBA00010208"/>
    </source>
</evidence>
<dbReference type="PANTHER" id="PTHR12978">
    <property type="entry name" value="HISTIDINE TRIAD HIT PROTEIN MEMBER"/>
    <property type="match status" value="1"/>
</dbReference>
<dbReference type="eggNOG" id="KOG3969">
    <property type="taxonomic scope" value="Eukaryota"/>
</dbReference>
<dbReference type="PANTHER" id="PTHR12978:SF0">
    <property type="entry name" value="M7GPPPX DIPHOSPHATASE"/>
    <property type="match status" value="1"/>
</dbReference>
<dbReference type="Gene3D" id="3.30.200.40">
    <property type="entry name" value="Scavenger mRNA decapping enzyme, N-terminal domain"/>
    <property type="match status" value="1"/>
</dbReference>
<dbReference type="PIRSF" id="PIRSF028973">
    <property type="entry name" value="Scavenger_mRNA_decap_enz"/>
    <property type="match status" value="1"/>
</dbReference>
<dbReference type="GO" id="GO:0000932">
    <property type="term" value="C:P-body"/>
    <property type="evidence" value="ECO:0007669"/>
    <property type="project" value="TreeGrafter"/>
</dbReference>
<feature type="binding site" evidence="14">
    <location>
        <position position="191"/>
    </location>
    <ligand>
        <name>substrate</name>
    </ligand>
</feature>
<dbReference type="RefSeq" id="XP_007878184.1">
    <property type="nucleotide sequence ID" value="XM_007879993.1"/>
</dbReference>
<keyword evidence="9" id="KW-0539">Nucleus</keyword>
<dbReference type="Gene3D" id="3.30.428.10">
    <property type="entry name" value="HIT-like"/>
    <property type="match status" value="1"/>
</dbReference>
<evidence type="ECO:0000313" key="16">
    <source>
        <dbReference type="EMBL" id="EPQ29803.1"/>
    </source>
</evidence>
<dbReference type="GO" id="GO:0005634">
    <property type="term" value="C:nucleus"/>
    <property type="evidence" value="ECO:0007669"/>
    <property type="project" value="UniProtKB-SubCell"/>
</dbReference>
<evidence type="ECO:0000256" key="7">
    <source>
        <dbReference type="ARBA" id="ARBA00022553"/>
    </source>
</evidence>
<reference evidence="16 17" key="1">
    <citation type="journal article" date="2013" name="Plant Cell">
        <title>The transition from a phytopathogenic smut ancestor to an anamorphic biocontrol agent deciphered by comparative whole-genome analysis.</title>
        <authorList>
            <person name="Lefebvre F."/>
            <person name="Joly D.L."/>
            <person name="Labbe C."/>
            <person name="Teichmann B."/>
            <person name="Linning R."/>
            <person name="Belzile F."/>
            <person name="Bakkeren G."/>
            <person name="Belanger R.R."/>
        </authorList>
    </citation>
    <scope>NUCLEOTIDE SEQUENCE [LARGE SCALE GENOMIC DNA]</scope>
    <source>
        <strain evidence="16 17">PF-1</strain>
    </source>
</reference>
<dbReference type="InterPro" id="IPR008594">
    <property type="entry name" value="DcpS/DCS2"/>
</dbReference>
<dbReference type="PROSITE" id="PS00892">
    <property type="entry name" value="HIT_1"/>
    <property type="match status" value="1"/>
</dbReference>
<gene>
    <name evidence="16" type="ORF">PFL1_02476</name>
</gene>
<feature type="binding site" evidence="14">
    <location>
        <position position="201"/>
    </location>
    <ligand>
        <name>substrate</name>
    </ligand>
</feature>
<feature type="binding site" evidence="14">
    <location>
        <position position="221"/>
    </location>
    <ligand>
        <name>substrate</name>
    </ligand>
</feature>
<dbReference type="GeneID" id="19316596"/>
<dbReference type="HOGENOM" id="CLU_041045_1_0_1"/>
<organism evidence="16 17">
    <name type="scientific">Pseudozyma flocculosa PF-1</name>
    <dbReference type="NCBI Taxonomy" id="1277687"/>
    <lineage>
        <taxon>Eukaryota</taxon>
        <taxon>Fungi</taxon>
        <taxon>Dikarya</taxon>
        <taxon>Basidiomycota</taxon>
        <taxon>Ustilaginomycotina</taxon>
        <taxon>Ustilaginomycetes</taxon>
        <taxon>Ustilaginales</taxon>
        <taxon>Ustilaginaceae</taxon>
        <taxon>Pseudozyma</taxon>
    </lineage>
</organism>
<feature type="binding site" evidence="14">
    <location>
        <begin position="289"/>
        <end position="300"/>
    </location>
    <ligand>
        <name>substrate</name>
    </ligand>
</feature>
<evidence type="ECO:0000256" key="1">
    <source>
        <dbReference type="ARBA" id="ARBA00004123"/>
    </source>
</evidence>
<evidence type="ECO:0000256" key="2">
    <source>
        <dbReference type="ARBA" id="ARBA00004496"/>
    </source>
</evidence>
<dbReference type="GO" id="GO:0000340">
    <property type="term" value="F:RNA 7-methylguanosine cap binding"/>
    <property type="evidence" value="ECO:0007669"/>
    <property type="project" value="TreeGrafter"/>
</dbReference>
<comment type="similarity">
    <text evidence="3">Belongs to the HIT family.</text>
</comment>
<evidence type="ECO:0000256" key="11">
    <source>
        <dbReference type="ARBA" id="ARBA00030609"/>
    </source>
</evidence>
<evidence type="ECO:0000256" key="6">
    <source>
        <dbReference type="ARBA" id="ARBA00022490"/>
    </source>
</evidence>
<dbReference type="InterPro" id="IPR019808">
    <property type="entry name" value="Histidine_triad_CS"/>
</dbReference>
<sequence>MSDAHSAQEPTHLLDSFRLERILDQDPKQKSANLLGTLEHGDASQPQQAILILEKTHFSEASFSCIGRHTRGSDNGEASSEPPTKSAKLDKTHPEQHGLSASARGSLLESVANLGQNDIYTWLLAWLSPSSAPDGQRRDADVKLTLICPATQTHIDKYSAQRKLMVYETPQMYTDLVLPYIESIPPSRIQWVYNILEHKKEADTILYEDPDPEAGFILLPDLKWDQKTLSSLYLQAVVHNRKLRSLRDLKMEHVGMLRAIRDRATQVARDKYGLAGSEGKDGTLRCFIHYQPSYYHLHVHILASSYTSHPGSIVGQAHLLEDVIDLLELGVDFRQRTLGYALGENSKLWDVLRPGSL</sequence>
<dbReference type="AlphaFoldDB" id="A0A061HB21"/>
<dbReference type="KEGG" id="pfp:PFL1_02476"/>
<dbReference type="InterPro" id="IPR011145">
    <property type="entry name" value="Scavenger_mRNA_decap_enz_N"/>
</dbReference>
<evidence type="ECO:0000256" key="10">
    <source>
        <dbReference type="ARBA" id="ARBA00029885"/>
    </source>
</evidence>